<dbReference type="AlphaFoldDB" id="A0AAV4Y765"/>
<gene>
    <name evidence="1" type="ORF">CEXT_416391</name>
</gene>
<dbReference type="Proteomes" id="UP001054945">
    <property type="component" value="Unassembled WGS sequence"/>
</dbReference>
<dbReference type="EMBL" id="BPLR01001516">
    <property type="protein sequence ID" value="GIZ02850.1"/>
    <property type="molecule type" value="Genomic_DNA"/>
</dbReference>
<evidence type="ECO:0000313" key="2">
    <source>
        <dbReference type="Proteomes" id="UP001054945"/>
    </source>
</evidence>
<keyword evidence="2" id="KW-1185">Reference proteome</keyword>
<protein>
    <submittedName>
        <fullName evidence="1">Uncharacterized protein</fullName>
    </submittedName>
</protein>
<sequence>MRQISRGHHLRFVPLNPASGFNTNGRFFRADHLEDLDAEYLKHNSSPDGKVHYKMENCVWLEPLEDKNLMFHCRLEGGRLTAEKKIDLVSKWMENGEGSS</sequence>
<evidence type="ECO:0000313" key="1">
    <source>
        <dbReference type="EMBL" id="GIZ02850.1"/>
    </source>
</evidence>
<reference evidence="1 2" key="1">
    <citation type="submission" date="2021-06" db="EMBL/GenBank/DDBJ databases">
        <title>Caerostris extrusa draft genome.</title>
        <authorList>
            <person name="Kono N."/>
            <person name="Arakawa K."/>
        </authorList>
    </citation>
    <scope>NUCLEOTIDE SEQUENCE [LARGE SCALE GENOMIC DNA]</scope>
</reference>
<proteinExistence type="predicted"/>
<organism evidence="1 2">
    <name type="scientific">Caerostris extrusa</name>
    <name type="common">Bark spider</name>
    <name type="synonym">Caerostris bankana</name>
    <dbReference type="NCBI Taxonomy" id="172846"/>
    <lineage>
        <taxon>Eukaryota</taxon>
        <taxon>Metazoa</taxon>
        <taxon>Ecdysozoa</taxon>
        <taxon>Arthropoda</taxon>
        <taxon>Chelicerata</taxon>
        <taxon>Arachnida</taxon>
        <taxon>Araneae</taxon>
        <taxon>Araneomorphae</taxon>
        <taxon>Entelegynae</taxon>
        <taxon>Araneoidea</taxon>
        <taxon>Araneidae</taxon>
        <taxon>Caerostris</taxon>
    </lineage>
</organism>
<comment type="caution">
    <text evidence="1">The sequence shown here is derived from an EMBL/GenBank/DDBJ whole genome shotgun (WGS) entry which is preliminary data.</text>
</comment>
<name>A0AAV4Y765_CAEEX</name>
<accession>A0AAV4Y765</accession>